<feature type="disulfide bond" evidence="5">
    <location>
        <begin position="76"/>
        <end position="119"/>
    </location>
</feature>
<dbReference type="InterPro" id="IPR035976">
    <property type="entry name" value="Sushi/SCR/CCP_sf"/>
</dbReference>
<dbReference type="Proteomes" id="UP000472264">
    <property type="component" value="Chromosome 4"/>
</dbReference>
<dbReference type="SUPFAM" id="SSF57535">
    <property type="entry name" value="Complement control module/SCR domain"/>
    <property type="match status" value="2"/>
</dbReference>
<feature type="domain" description="Sushi" evidence="6">
    <location>
        <begin position="13"/>
        <end position="73"/>
    </location>
</feature>
<proteinExistence type="predicted"/>
<dbReference type="AlphaFoldDB" id="A0A665TF90"/>
<sequence>MTVFFPLTEVTLVICNLPDRNRNHLVNWSTRQAGRLGAVVRYKCEEGYSSPGGQALQATCTRDGWRPDPLCEGTQCDLPPKVENAVVGSPPQQKYITGSEVIYKCRDQYTLLGNSMITCNNGNWGQRNISCTSLLPHHKNVTGLGPFCVDSISLLQSLLKYAVENINYYREV</sequence>
<dbReference type="OMA" id="NINYYRE"/>
<dbReference type="CDD" id="cd00033">
    <property type="entry name" value="CCP"/>
    <property type="match status" value="1"/>
</dbReference>
<dbReference type="PANTHER" id="PTHR45785">
    <property type="entry name" value="COMPLEMENT FACTOR H-RELATED"/>
    <property type="match status" value="1"/>
</dbReference>
<protein>
    <recommendedName>
        <fullName evidence="6">Sushi domain-containing protein</fullName>
    </recommendedName>
</protein>
<reference evidence="7" key="1">
    <citation type="submission" date="2021-04" db="EMBL/GenBank/DDBJ databases">
        <authorList>
            <consortium name="Wellcome Sanger Institute Data Sharing"/>
        </authorList>
    </citation>
    <scope>NUCLEOTIDE SEQUENCE [LARGE SCALE GENOMIC DNA]</scope>
</reference>
<feature type="disulfide bond" evidence="5">
    <location>
        <begin position="44"/>
        <end position="71"/>
    </location>
</feature>
<dbReference type="InterPro" id="IPR000436">
    <property type="entry name" value="Sushi_SCR_CCP_dom"/>
</dbReference>
<evidence type="ECO:0000256" key="1">
    <source>
        <dbReference type="ARBA" id="ARBA00004328"/>
    </source>
</evidence>
<keyword evidence="2 5" id="KW-0768">Sushi</keyword>
<keyword evidence="8" id="KW-1185">Reference proteome</keyword>
<dbReference type="PANTHER" id="PTHR45785:SF2">
    <property type="entry name" value="COMPLEMENT FACTOR H-RELATED"/>
    <property type="match status" value="1"/>
</dbReference>
<reference evidence="7" key="2">
    <citation type="submission" date="2025-08" db="UniProtKB">
        <authorList>
            <consortium name="Ensembl"/>
        </authorList>
    </citation>
    <scope>IDENTIFICATION</scope>
</reference>
<dbReference type="InParanoid" id="A0A665TF90"/>
<dbReference type="Ensembl" id="ENSENLT00000001474.1">
    <property type="protein sequence ID" value="ENSENLP00000001311.1"/>
    <property type="gene ID" value="ENSENLG00000000809.1"/>
</dbReference>
<dbReference type="SMART" id="SM00032">
    <property type="entry name" value="CCP"/>
    <property type="match status" value="2"/>
</dbReference>
<evidence type="ECO:0000313" key="8">
    <source>
        <dbReference type="Proteomes" id="UP000472264"/>
    </source>
</evidence>
<accession>A0A665TF90</accession>
<evidence type="ECO:0000313" key="7">
    <source>
        <dbReference type="Ensembl" id="ENSENLP00000001311.1"/>
    </source>
</evidence>
<evidence type="ECO:0000259" key="6">
    <source>
        <dbReference type="PROSITE" id="PS50923"/>
    </source>
</evidence>
<keyword evidence="3" id="KW-0732">Signal</keyword>
<keyword evidence="4 5" id="KW-1015">Disulfide bond</keyword>
<organism evidence="7 8">
    <name type="scientific">Echeneis naucrates</name>
    <name type="common">Live sharksucker</name>
    <dbReference type="NCBI Taxonomy" id="173247"/>
    <lineage>
        <taxon>Eukaryota</taxon>
        <taxon>Metazoa</taxon>
        <taxon>Chordata</taxon>
        <taxon>Craniata</taxon>
        <taxon>Vertebrata</taxon>
        <taxon>Euteleostomi</taxon>
        <taxon>Actinopterygii</taxon>
        <taxon>Neopterygii</taxon>
        <taxon>Teleostei</taxon>
        <taxon>Neoteleostei</taxon>
        <taxon>Acanthomorphata</taxon>
        <taxon>Carangaria</taxon>
        <taxon>Carangiformes</taxon>
        <taxon>Echeneidae</taxon>
        <taxon>Echeneis</taxon>
    </lineage>
</organism>
<dbReference type="InterPro" id="IPR051503">
    <property type="entry name" value="ComplSys_Reg/VirEntry_Med"/>
</dbReference>
<dbReference type="Gene3D" id="2.10.70.10">
    <property type="entry name" value="Complement Module, domain 1"/>
    <property type="match status" value="2"/>
</dbReference>
<name>A0A665TF90_ECHNA</name>
<reference evidence="7" key="3">
    <citation type="submission" date="2025-09" db="UniProtKB">
        <authorList>
            <consortium name="Ensembl"/>
        </authorList>
    </citation>
    <scope>IDENTIFICATION</scope>
</reference>
<evidence type="ECO:0000256" key="2">
    <source>
        <dbReference type="ARBA" id="ARBA00022659"/>
    </source>
</evidence>
<dbReference type="Pfam" id="PF00084">
    <property type="entry name" value="Sushi"/>
    <property type="match status" value="2"/>
</dbReference>
<evidence type="ECO:0000256" key="4">
    <source>
        <dbReference type="ARBA" id="ARBA00023157"/>
    </source>
</evidence>
<dbReference type="PROSITE" id="PS50923">
    <property type="entry name" value="SUSHI"/>
    <property type="match status" value="2"/>
</dbReference>
<feature type="domain" description="Sushi" evidence="6">
    <location>
        <begin position="74"/>
        <end position="133"/>
    </location>
</feature>
<comment type="subcellular location">
    <subcellularLocation>
        <location evidence="1">Virion</location>
    </subcellularLocation>
</comment>
<comment type="caution">
    <text evidence="5">Lacks conserved residue(s) required for the propagation of feature annotation.</text>
</comment>
<evidence type="ECO:0000256" key="3">
    <source>
        <dbReference type="ARBA" id="ARBA00022729"/>
    </source>
</evidence>
<evidence type="ECO:0000256" key="5">
    <source>
        <dbReference type="PROSITE-ProRule" id="PRU00302"/>
    </source>
</evidence>